<evidence type="ECO:0000256" key="3">
    <source>
        <dbReference type="ARBA" id="ARBA00022729"/>
    </source>
</evidence>
<keyword evidence="14" id="KW-1185">Reference proteome</keyword>
<evidence type="ECO:0000256" key="7">
    <source>
        <dbReference type="ARBA" id="ARBA00023180"/>
    </source>
</evidence>
<feature type="active site" evidence="8">
    <location>
        <position position="110"/>
    </location>
</feature>
<dbReference type="GO" id="GO:0051603">
    <property type="term" value="P:proteolysis involved in protein catabolic process"/>
    <property type="evidence" value="ECO:0007669"/>
    <property type="project" value="TreeGrafter"/>
</dbReference>
<dbReference type="PROSITE" id="PS51767">
    <property type="entry name" value="PEPTIDASE_A1"/>
    <property type="match status" value="1"/>
</dbReference>
<evidence type="ECO:0000256" key="10">
    <source>
        <dbReference type="RuleBase" id="RU000454"/>
    </source>
</evidence>
<keyword evidence="4 10" id="KW-0064">Aspartyl protease</keyword>
<dbReference type="RefSeq" id="XP_017988129.1">
    <property type="nucleotide sequence ID" value="XM_018132590.1"/>
</dbReference>
<comment type="similarity">
    <text evidence="1 10">Belongs to the peptidase A1 family.</text>
</comment>
<dbReference type="Gene3D" id="2.40.70.10">
    <property type="entry name" value="Acid Proteases"/>
    <property type="match status" value="2"/>
</dbReference>
<dbReference type="FunFam" id="2.40.70.10:FF:000002">
    <property type="entry name" value="Vacuolar aspartic proteinase"/>
    <property type="match status" value="1"/>
</dbReference>
<evidence type="ECO:0000256" key="4">
    <source>
        <dbReference type="ARBA" id="ARBA00022750"/>
    </source>
</evidence>
<keyword evidence="6 9" id="KW-1015">Disulfide bond</keyword>
<evidence type="ECO:0000313" key="14">
    <source>
        <dbReference type="Proteomes" id="UP000243052"/>
    </source>
</evidence>
<name>A0A109UZB6_9SACH</name>
<feature type="active site" evidence="8">
    <location>
        <position position="295"/>
    </location>
</feature>
<proteinExistence type="inferred from homology"/>
<evidence type="ECO:0000256" key="11">
    <source>
        <dbReference type="SAM" id="SignalP"/>
    </source>
</evidence>
<dbReference type="GO" id="GO:0000324">
    <property type="term" value="C:fungal-type vacuole"/>
    <property type="evidence" value="ECO:0007669"/>
    <property type="project" value="TreeGrafter"/>
</dbReference>
<evidence type="ECO:0000256" key="5">
    <source>
        <dbReference type="ARBA" id="ARBA00022801"/>
    </source>
</evidence>
<dbReference type="SUPFAM" id="SSF50630">
    <property type="entry name" value="Acid proteases"/>
    <property type="match status" value="1"/>
</dbReference>
<dbReference type="InterPro" id="IPR021109">
    <property type="entry name" value="Peptidase_aspartic_dom_sf"/>
</dbReference>
<evidence type="ECO:0000256" key="9">
    <source>
        <dbReference type="PIRSR" id="PIRSR601461-2"/>
    </source>
</evidence>
<dbReference type="GO" id="GO:0004190">
    <property type="term" value="F:aspartic-type endopeptidase activity"/>
    <property type="evidence" value="ECO:0007669"/>
    <property type="project" value="UniProtKB-KW"/>
</dbReference>
<accession>A0A109UZB6</accession>
<dbReference type="FunFam" id="2.40.70.10:FF:000004">
    <property type="entry name" value="Pepsin A"/>
    <property type="match status" value="1"/>
</dbReference>
<evidence type="ECO:0000256" key="8">
    <source>
        <dbReference type="PIRSR" id="PIRSR601461-1"/>
    </source>
</evidence>
<dbReference type="InterPro" id="IPR001461">
    <property type="entry name" value="Aspartic_peptidase_A1"/>
</dbReference>
<dbReference type="EMBL" id="CP014245">
    <property type="protein sequence ID" value="AMD21133.1"/>
    <property type="molecule type" value="Genomic_DNA"/>
</dbReference>
<evidence type="ECO:0000256" key="1">
    <source>
        <dbReference type="ARBA" id="ARBA00007447"/>
    </source>
</evidence>
<feature type="chain" id="PRO_5007141050" evidence="11">
    <location>
        <begin position="23"/>
        <end position="407"/>
    </location>
</feature>
<dbReference type="InterPro" id="IPR033121">
    <property type="entry name" value="PEPTIDASE_A1"/>
</dbReference>
<dbReference type="Proteomes" id="UP000243052">
    <property type="component" value="Chromosome v"/>
</dbReference>
<evidence type="ECO:0000256" key="6">
    <source>
        <dbReference type="ARBA" id="ARBA00023157"/>
    </source>
</evidence>
<dbReference type="PANTHER" id="PTHR47966">
    <property type="entry name" value="BETA-SITE APP-CLEAVING ENZYME, ISOFORM A-RELATED"/>
    <property type="match status" value="1"/>
</dbReference>
<feature type="disulfide bond" evidence="9">
    <location>
        <begin position="123"/>
        <end position="128"/>
    </location>
</feature>
<organism evidence="13 14">
    <name type="scientific">Eremothecium sinecaudum</name>
    <dbReference type="NCBI Taxonomy" id="45286"/>
    <lineage>
        <taxon>Eukaryota</taxon>
        <taxon>Fungi</taxon>
        <taxon>Dikarya</taxon>
        <taxon>Ascomycota</taxon>
        <taxon>Saccharomycotina</taxon>
        <taxon>Saccharomycetes</taxon>
        <taxon>Saccharomycetales</taxon>
        <taxon>Saccharomycetaceae</taxon>
        <taxon>Eremothecium</taxon>
    </lineage>
</organism>
<keyword evidence="3 11" id="KW-0732">Signal</keyword>
<evidence type="ECO:0000313" key="13">
    <source>
        <dbReference type="EMBL" id="AMD21133.1"/>
    </source>
</evidence>
<dbReference type="AlphaFoldDB" id="A0A109UZB6"/>
<dbReference type="PANTHER" id="PTHR47966:SF51">
    <property type="entry name" value="BETA-SITE APP-CLEAVING ENZYME, ISOFORM A-RELATED"/>
    <property type="match status" value="1"/>
</dbReference>
<reference evidence="13 14" key="1">
    <citation type="submission" date="2016-01" db="EMBL/GenBank/DDBJ databases">
        <title>Genome sequence of the yeast Holleya sinecauda.</title>
        <authorList>
            <person name="Dietrich F.S."/>
        </authorList>
    </citation>
    <scope>NUCLEOTIDE SEQUENCE [LARGE SCALE GENOMIC DNA]</scope>
    <source>
        <strain evidence="13 14">ATCC 58844</strain>
    </source>
</reference>
<feature type="signal peptide" evidence="11">
    <location>
        <begin position="1"/>
        <end position="22"/>
    </location>
</feature>
<dbReference type="PROSITE" id="PS00141">
    <property type="entry name" value="ASP_PROTEASE"/>
    <property type="match status" value="1"/>
</dbReference>
<feature type="domain" description="Peptidase A1" evidence="12">
    <location>
        <begin position="92"/>
        <end position="404"/>
    </location>
</feature>
<keyword evidence="7" id="KW-0325">Glycoprotein</keyword>
<evidence type="ECO:0000259" key="12">
    <source>
        <dbReference type="PROSITE" id="PS51767"/>
    </source>
</evidence>
<dbReference type="InterPro" id="IPR001969">
    <property type="entry name" value="Aspartic_peptidase_AS"/>
</dbReference>
<keyword evidence="2 10" id="KW-0645">Protease</keyword>
<evidence type="ECO:0000256" key="2">
    <source>
        <dbReference type="ARBA" id="ARBA00022670"/>
    </source>
</evidence>
<dbReference type="GeneID" id="28724409"/>
<gene>
    <name evidence="13" type="ORF">AW171_hschr53066</name>
</gene>
<dbReference type="PRINTS" id="PR00792">
    <property type="entry name" value="PEPSIN"/>
</dbReference>
<dbReference type="OrthoDB" id="771136at2759"/>
<dbReference type="Pfam" id="PF00026">
    <property type="entry name" value="Asp"/>
    <property type="match status" value="1"/>
</dbReference>
<sequence>MRFQTLLQLSGLLAAEISFANAAVHRAPLHKEDANLDIGDIKMEQRAALLGQKYLHTYKLLKPEDDVETDFLRLAEESGHLNPLHNYDNAQYFSDISLGTPPQSFRVVMDTGSSNTWVPSKRCMSLACLLHHKFEGRRSSTYKPNGTEFRLSYGSGAVECFVSTDTLRIGDLEIQDQDFGEATAEPGLAFAFGKFDGILGLAYDNLSVGGLVPPFYQAIDQGLLDEPVFAFYIGDVNGDKGGSGEVILGGWDENRFSGNLTWLPVRRQLYWEVSFESLSFGSDEIKLSNYGAAIDTGTSLITFPTVLYEEILDRIGGRSILNGMVMIACSDREKLPDIHFKFSGHKFSLSAHDYIIEIRRNVCAVAFTKLDMGPAVGDMAIIGDVFLRKYYSVYDLGNNAIGLAKSV</sequence>
<dbReference type="STRING" id="45286.A0A109UZB6"/>
<protein>
    <submittedName>
        <fullName evidence="13">HEL148Wp</fullName>
    </submittedName>
</protein>
<keyword evidence="5 10" id="KW-0378">Hydrolase</keyword>